<dbReference type="GO" id="GO:0003677">
    <property type="term" value="F:DNA binding"/>
    <property type="evidence" value="ECO:0007669"/>
    <property type="project" value="UniProtKB-KW"/>
</dbReference>
<dbReference type="AlphaFoldDB" id="A0A0R1M5P2"/>
<evidence type="ECO:0000313" key="13">
    <source>
        <dbReference type="EMBL" id="KRL00469.1"/>
    </source>
</evidence>
<dbReference type="InterPro" id="IPR036390">
    <property type="entry name" value="WH_DNA-bd_sf"/>
</dbReference>
<dbReference type="InterPro" id="IPR001367">
    <property type="entry name" value="Fe_dep_repressor"/>
</dbReference>
<dbReference type="Pfam" id="PF02742">
    <property type="entry name" value="Fe_dep_repr_C"/>
    <property type="match status" value="1"/>
</dbReference>
<feature type="domain" description="HTH dtxR-type" evidence="12">
    <location>
        <begin position="34"/>
        <end position="95"/>
    </location>
</feature>
<dbReference type="EMBL" id="AZEF01000042">
    <property type="protein sequence ID" value="KRL00469.1"/>
    <property type="molecule type" value="Genomic_DNA"/>
</dbReference>
<dbReference type="Pfam" id="PF04023">
    <property type="entry name" value="FeoA"/>
    <property type="match status" value="1"/>
</dbReference>
<dbReference type="STRING" id="1423731.FC81_GL001998"/>
<dbReference type="Pfam" id="PF01325">
    <property type="entry name" value="Fe_dep_repress"/>
    <property type="match status" value="1"/>
</dbReference>
<dbReference type="PROSITE" id="PS50944">
    <property type="entry name" value="HTH_DTXR"/>
    <property type="match status" value="1"/>
</dbReference>
<comment type="subunit">
    <text evidence="3">Homodimer.</text>
</comment>
<comment type="similarity">
    <text evidence="2">Belongs to the DtxR/MntR family.</text>
</comment>
<sequence>MFKSTAKRIFWYNYRWYFHFLSYCQCKLSEVKSMTPMKEDYLKIIFELGGTRIKVSNKQISLSLNVAAGSVTEMVGKLVKDGLAEHTPYAGISLTPEGIKIAENLVRRHRLWESFLVSKLNYKLQDVHTDAEVLEHATSERLMNHLDDFLGHPTHCPHGGVIPNKDGEYMEDSHQVLADAADGQSVVVDRFIDNHDLLTYLDDIELNIGDQLTVVSHAPFEGPVKILIERTGQETNVSFKAAHYIFVK</sequence>
<dbReference type="GO" id="GO:0005737">
    <property type="term" value="C:cytoplasm"/>
    <property type="evidence" value="ECO:0007669"/>
    <property type="project" value="UniProtKB-SubCell"/>
</dbReference>
<dbReference type="InterPro" id="IPR022689">
    <property type="entry name" value="Iron_dep_repressor"/>
</dbReference>
<name>A0A0R1M5P2_9LACO</name>
<comment type="subcellular location">
    <subcellularLocation>
        <location evidence="1">Cytoplasm</location>
    </subcellularLocation>
</comment>
<evidence type="ECO:0000256" key="10">
    <source>
        <dbReference type="ARBA" id="ARBA00023211"/>
    </source>
</evidence>
<evidence type="ECO:0000256" key="7">
    <source>
        <dbReference type="ARBA" id="ARBA00023125"/>
    </source>
</evidence>
<keyword evidence="8" id="KW-0010">Activator</keyword>
<dbReference type="SMART" id="SM00899">
    <property type="entry name" value="FeoA"/>
    <property type="match status" value="1"/>
</dbReference>
<evidence type="ECO:0000256" key="11">
    <source>
        <dbReference type="ARBA" id="ARBA00032593"/>
    </source>
</evidence>
<dbReference type="InterPro" id="IPR050536">
    <property type="entry name" value="DtxR_MntR_Metal-Reg"/>
</dbReference>
<dbReference type="SUPFAM" id="SSF46785">
    <property type="entry name" value="Winged helix' DNA-binding domain"/>
    <property type="match status" value="1"/>
</dbReference>
<dbReference type="GO" id="GO:0046914">
    <property type="term" value="F:transition metal ion binding"/>
    <property type="evidence" value="ECO:0007669"/>
    <property type="project" value="InterPro"/>
</dbReference>
<dbReference type="GO" id="GO:0003700">
    <property type="term" value="F:DNA-binding transcription factor activity"/>
    <property type="evidence" value="ECO:0007669"/>
    <property type="project" value="InterPro"/>
</dbReference>
<protein>
    <recommendedName>
        <fullName evidence="11">Manganese transport regulator</fullName>
    </recommendedName>
</protein>
<evidence type="ECO:0000256" key="3">
    <source>
        <dbReference type="ARBA" id="ARBA00011738"/>
    </source>
</evidence>
<dbReference type="Gene3D" id="2.30.30.90">
    <property type="match status" value="1"/>
</dbReference>
<comment type="caution">
    <text evidence="13">The sequence shown here is derived from an EMBL/GenBank/DDBJ whole genome shotgun (WGS) entry which is preliminary data.</text>
</comment>
<evidence type="ECO:0000256" key="1">
    <source>
        <dbReference type="ARBA" id="ARBA00004496"/>
    </source>
</evidence>
<dbReference type="PANTHER" id="PTHR33238:SF11">
    <property type="entry name" value="TRANSCRIPTIONAL REGULATOR MNTR"/>
    <property type="match status" value="1"/>
</dbReference>
<keyword evidence="9" id="KW-0804">Transcription</keyword>
<dbReference type="PANTHER" id="PTHR33238">
    <property type="entry name" value="IRON (METAL) DEPENDENT REPRESSOR, DTXR FAMILY"/>
    <property type="match status" value="1"/>
</dbReference>
<keyword evidence="10" id="KW-0464">Manganese</keyword>
<organism evidence="13 14">
    <name type="scientific">Liquorilactobacillus capillatus DSM 19910</name>
    <dbReference type="NCBI Taxonomy" id="1423731"/>
    <lineage>
        <taxon>Bacteria</taxon>
        <taxon>Bacillati</taxon>
        <taxon>Bacillota</taxon>
        <taxon>Bacilli</taxon>
        <taxon>Lactobacillales</taxon>
        <taxon>Lactobacillaceae</taxon>
        <taxon>Liquorilactobacillus</taxon>
    </lineage>
</organism>
<dbReference type="SUPFAM" id="SSF47979">
    <property type="entry name" value="Iron-dependent repressor protein, dimerization domain"/>
    <property type="match status" value="1"/>
</dbReference>
<keyword evidence="4" id="KW-0963">Cytoplasm</keyword>
<evidence type="ECO:0000256" key="4">
    <source>
        <dbReference type="ARBA" id="ARBA00022490"/>
    </source>
</evidence>
<evidence type="ECO:0000256" key="6">
    <source>
        <dbReference type="ARBA" id="ARBA00023015"/>
    </source>
</evidence>
<keyword evidence="5" id="KW-0678">Repressor</keyword>
<evidence type="ECO:0000313" key="14">
    <source>
        <dbReference type="Proteomes" id="UP000051621"/>
    </source>
</evidence>
<keyword evidence="6" id="KW-0805">Transcription regulation</keyword>
<dbReference type="SMART" id="SM00529">
    <property type="entry name" value="HTH_DTXR"/>
    <property type="match status" value="1"/>
</dbReference>
<accession>A0A0R1M5P2</accession>
<dbReference type="Gene3D" id="1.10.10.10">
    <property type="entry name" value="Winged helix-like DNA-binding domain superfamily/Winged helix DNA-binding domain"/>
    <property type="match status" value="1"/>
</dbReference>
<proteinExistence type="inferred from homology"/>
<dbReference type="InterPro" id="IPR022687">
    <property type="entry name" value="HTH_DTXR"/>
</dbReference>
<reference evidence="13 14" key="1">
    <citation type="journal article" date="2015" name="Genome Announc.">
        <title>Expanding the biotechnology potential of lactobacilli through comparative genomics of 213 strains and associated genera.</title>
        <authorList>
            <person name="Sun Z."/>
            <person name="Harris H.M."/>
            <person name="McCann A."/>
            <person name="Guo C."/>
            <person name="Argimon S."/>
            <person name="Zhang W."/>
            <person name="Yang X."/>
            <person name="Jeffery I.B."/>
            <person name="Cooney J.C."/>
            <person name="Kagawa T.F."/>
            <person name="Liu W."/>
            <person name="Song Y."/>
            <person name="Salvetti E."/>
            <person name="Wrobel A."/>
            <person name="Rasinkangas P."/>
            <person name="Parkhill J."/>
            <person name="Rea M.C."/>
            <person name="O'Sullivan O."/>
            <person name="Ritari J."/>
            <person name="Douillard F.P."/>
            <person name="Paul Ross R."/>
            <person name="Yang R."/>
            <person name="Briner A.E."/>
            <person name="Felis G.E."/>
            <person name="de Vos W.M."/>
            <person name="Barrangou R."/>
            <person name="Klaenhammer T.R."/>
            <person name="Caufield P.W."/>
            <person name="Cui Y."/>
            <person name="Zhang H."/>
            <person name="O'Toole P.W."/>
        </authorList>
    </citation>
    <scope>NUCLEOTIDE SEQUENCE [LARGE SCALE GENOMIC DNA]</scope>
    <source>
        <strain evidence="13 14">DSM 19910</strain>
    </source>
</reference>
<evidence type="ECO:0000256" key="5">
    <source>
        <dbReference type="ARBA" id="ARBA00022491"/>
    </source>
</evidence>
<evidence type="ECO:0000256" key="8">
    <source>
        <dbReference type="ARBA" id="ARBA00023159"/>
    </source>
</evidence>
<dbReference type="Proteomes" id="UP000051621">
    <property type="component" value="Unassembled WGS sequence"/>
</dbReference>
<dbReference type="InterPro" id="IPR036421">
    <property type="entry name" value="Fe_dep_repressor_sf"/>
</dbReference>
<evidence type="ECO:0000259" key="12">
    <source>
        <dbReference type="PROSITE" id="PS50944"/>
    </source>
</evidence>
<gene>
    <name evidence="13" type="ORF">FC81_GL001998</name>
</gene>
<dbReference type="GO" id="GO:0046983">
    <property type="term" value="F:protein dimerization activity"/>
    <property type="evidence" value="ECO:0007669"/>
    <property type="project" value="InterPro"/>
</dbReference>
<evidence type="ECO:0000256" key="9">
    <source>
        <dbReference type="ARBA" id="ARBA00023163"/>
    </source>
</evidence>
<evidence type="ECO:0000256" key="2">
    <source>
        <dbReference type="ARBA" id="ARBA00007871"/>
    </source>
</evidence>
<keyword evidence="14" id="KW-1185">Reference proteome</keyword>
<keyword evidence="7" id="KW-0238">DNA-binding</keyword>
<dbReference type="InterPro" id="IPR007167">
    <property type="entry name" value="Fe-transptr_FeoA-like"/>
</dbReference>
<dbReference type="InterPro" id="IPR036388">
    <property type="entry name" value="WH-like_DNA-bd_sf"/>
</dbReference>
<dbReference type="PATRIC" id="fig|1423731.3.peg.2054"/>
<dbReference type="InterPro" id="IPR038157">
    <property type="entry name" value="FeoA_core_dom"/>
</dbReference>